<dbReference type="Proteomes" id="UP001597218">
    <property type="component" value="Unassembled WGS sequence"/>
</dbReference>
<accession>A0ABW4SBR9</accession>
<evidence type="ECO:0000313" key="2">
    <source>
        <dbReference type="EMBL" id="MFD1926763.1"/>
    </source>
</evidence>
<evidence type="ECO:0000256" key="1">
    <source>
        <dbReference type="SAM" id="Phobius"/>
    </source>
</evidence>
<organism evidence="2 3">
    <name type="scientific">Sporosarcina siberiensis</name>
    <dbReference type="NCBI Taxonomy" id="1365606"/>
    <lineage>
        <taxon>Bacteria</taxon>
        <taxon>Bacillati</taxon>
        <taxon>Bacillota</taxon>
        <taxon>Bacilli</taxon>
        <taxon>Bacillales</taxon>
        <taxon>Caryophanaceae</taxon>
        <taxon>Sporosarcina</taxon>
    </lineage>
</organism>
<reference evidence="3" key="1">
    <citation type="journal article" date="2019" name="Int. J. Syst. Evol. Microbiol.">
        <title>The Global Catalogue of Microorganisms (GCM) 10K type strain sequencing project: providing services to taxonomists for standard genome sequencing and annotation.</title>
        <authorList>
            <consortium name="The Broad Institute Genomics Platform"/>
            <consortium name="The Broad Institute Genome Sequencing Center for Infectious Disease"/>
            <person name="Wu L."/>
            <person name="Ma J."/>
        </authorList>
    </citation>
    <scope>NUCLEOTIDE SEQUENCE [LARGE SCALE GENOMIC DNA]</scope>
    <source>
        <strain evidence="3">CGMCC 4.7177</strain>
    </source>
</reference>
<keyword evidence="1" id="KW-0812">Transmembrane</keyword>
<feature type="transmembrane region" description="Helical" evidence="1">
    <location>
        <begin position="82"/>
        <end position="105"/>
    </location>
</feature>
<sequence length="106" mass="12466">MVFIALLISILTTYFWRLASHFYIDISRSMAASSYPGDITFVDRVLYQLFFPASLFVILYISLFLLTFIFKNEIKELSLKSKFLLVIPFVFTTYISVDLYIFLFVN</sequence>
<dbReference type="EMBL" id="JBHUGI010000004">
    <property type="protein sequence ID" value="MFD1926763.1"/>
    <property type="molecule type" value="Genomic_DNA"/>
</dbReference>
<evidence type="ECO:0008006" key="4">
    <source>
        <dbReference type="Google" id="ProtNLM"/>
    </source>
</evidence>
<comment type="caution">
    <text evidence="2">The sequence shown here is derived from an EMBL/GenBank/DDBJ whole genome shotgun (WGS) entry which is preliminary data.</text>
</comment>
<keyword evidence="1" id="KW-0472">Membrane</keyword>
<name>A0ABW4SBR9_9BACL</name>
<keyword evidence="3" id="KW-1185">Reference proteome</keyword>
<protein>
    <recommendedName>
        <fullName evidence="4">Yip1 domain-containing protein</fullName>
    </recommendedName>
</protein>
<gene>
    <name evidence="2" type="ORF">ACFSFY_01570</name>
</gene>
<proteinExistence type="predicted"/>
<evidence type="ECO:0000313" key="3">
    <source>
        <dbReference type="Proteomes" id="UP001597218"/>
    </source>
</evidence>
<feature type="transmembrane region" description="Helical" evidence="1">
    <location>
        <begin position="47"/>
        <end position="70"/>
    </location>
</feature>
<dbReference type="RefSeq" id="WP_381535421.1">
    <property type="nucleotide sequence ID" value="NZ_JBHUGI010000004.1"/>
</dbReference>
<keyword evidence="1" id="KW-1133">Transmembrane helix</keyword>